<evidence type="ECO:0000256" key="1">
    <source>
        <dbReference type="SAM" id="SignalP"/>
    </source>
</evidence>
<dbReference type="Proteomes" id="UP000070444">
    <property type="component" value="Unassembled WGS sequence"/>
</dbReference>
<evidence type="ECO:0000313" key="3">
    <source>
        <dbReference type="Proteomes" id="UP000070444"/>
    </source>
</evidence>
<accession>A0A137NUU9</accession>
<dbReference type="EMBL" id="KQ964713">
    <property type="protein sequence ID" value="KXN66539.1"/>
    <property type="molecule type" value="Genomic_DNA"/>
</dbReference>
<keyword evidence="1" id="KW-0732">Signal</keyword>
<sequence>MNLILTLTSLVLVQASRNAYCENNGAKKTHMRGSAIYDGDIIIFADCYNYGEDGCPKKLEKPSAYDAIFRKCKHDYDSENDEIAYKWYRCDEPNRLLEWQDIFRSKGWTCDNIR</sequence>
<organism evidence="2 3">
    <name type="scientific">Conidiobolus coronatus (strain ATCC 28846 / CBS 209.66 / NRRL 28638)</name>
    <name type="common">Delacroixia coronata</name>
    <dbReference type="NCBI Taxonomy" id="796925"/>
    <lineage>
        <taxon>Eukaryota</taxon>
        <taxon>Fungi</taxon>
        <taxon>Fungi incertae sedis</taxon>
        <taxon>Zoopagomycota</taxon>
        <taxon>Entomophthoromycotina</taxon>
        <taxon>Entomophthoromycetes</taxon>
        <taxon>Entomophthorales</taxon>
        <taxon>Ancylistaceae</taxon>
        <taxon>Conidiobolus</taxon>
    </lineage>
</organism>
<evidence type="ECO:0008006" key="4">
    <source>
        <dbReference type="Google" id="ProtNLM"/>
    </source>
</evidence>
<evidence type="ECO:0000313" key="2">
    <source>
        <dbReference type="EMBL" id="KXN66539.1"/>
    </source>
</evidence>
<gene>
    <name evidence="2" type="ORF">CONCODRAFT_11583</name>
</gene>
<name>A0A137NUU9_CONC2</name>
<reference evidence="2 3" key="1">
    <citation type="journal article" date="2015" name="Genome Biol. Evol.">
        <title>Phylogenomic analyses indicate that early fungi evolved digesting cell walls of algal ancestors of land plants.</title>
        <authorList>
            <person name="Chang Y."/>
            <person name="Wang S."/>
            <person name="Sekimoto S."/>
            <person name="Aerts A.L."/>
            <person name="Choi C."/>
            <person name="Clum A."/>
            <person name="LaButti K.M."/>
            <person name="Lindquist E.A."/>
            <person name="Yee Ngan C."/>
            <person name="Ohm R.A."/>
            <person name="Salamov A.A."/>
            <person name="Grigoriev I.V."/>
            <person name="Spatafora J.W."/>
            <person name="Berbee M.L."/>
        </authorList>
    </citation>
    <scope>NUCLEOTIDE SEQUENCE [LARGE SCALE GENOMIC DNA]</scope>
    <source>
        <strain evidence="2 3">NRRL 28638</strain>
    </source>
</reference>
<proteinExistence type="predicted"/>
<feature type="chain" id="PRO_5007294159" description="Secreted protein" evidence="1">
    <location>
        <begin position="22"/>
        <end position="114"/>
    </location>
</feature>
<protein>
    <recommendedName>
        <fullName evidence="4">Secreted protein</fullName>
    </recommendedName>
</protein>
<dbReference type="AlphaFoldDB" id="A0A137NUU9"/>
<keyword evidence="3" id="KW-1185">Reference proteome</keyword>
<feature type="signal peptide" evidence="1">
    <location>
        <begin position="1"/>
        <end position="21"/>
    </location>
</feature>